<dbReference type="InterPro" id="IPR038706">
    <property type="entry name" value="Type_VI_SciN-like_sf"/>
</dbReference>
<keyword evidence="2" id="KW-1185">Reference proteome</keyword>
<comment type="caution">
    <text evidence="1">The sequence shown here is derived from an EMBL/GenBank/DDBJ whole genome shotgun (WGS) entry which is preliminary data.</text>
</comment>
<sequence>MSRGRGYLGILCLAWLLTGCTAWKVTKKVGEVVMNPDVPVGKASDQPSTVTLALLAEPDINPNESGEATPTEIVVIYLSEDSLLLAADYDPLSNDQLEKTLGKNYLDHQQYTLLPDQFKPLPPIELEKNTRFLGVIARYADASRSEWKKIIKIKGQGHHYQVLIHIRSHEIELRKEEE</sequence>
<dbReference type="InterPro" id="IPR017734">
    <property type="entry name" value="T6SS_SciN"/>
</dbReference>
<dbReference type="EMBL" id="WLZX01000002">
    <property type="protein sequence ID" value="MTD26532.1"/>
    <property type="molecule type" value="Genomic_DNA"/>
</dbReference>
<dbReference type="Gene3D" id="2.60.40.4150">
    <property type="entry name" value="Type VI secretion system, lipoprotein SciN"/>
    <property type="match status" value="1"/>
</dbReference>
<accession>A0ABW9R972</accession>
<organism evidence="1 2">
    <name type="scientific">Erwinia sorbitola</name>
    <dbReference type="NCBI Taxonomy" id="2681984"/>
    <lineage>
        <taxon>Bacteria</taxon>
        <taxon>Pseudomonadati</taxon>
        <taxon>Pseudomonadota</taxon>
        <taxon>Gammaproteobacteria</taxon>
        <taxon>Enterobacterales</taxon>
        <taxon>Erwiniaceae</taxon>
        <taxon>Erwinia</taxon>
    </lineage>
</organism>
<reference evidence="1 2" key="1">
    <citation type="submission" date="2019-11" db="EMBL/GenBank/DDBJ databases">
        <title>Erwinia sp. nov., isolated from feces of birds in Tibet plateau of China.</title>
        <authorList>
            <person name="Ge Y."/>
        </authorList>
    </citation>
    <scope>NUCLEOTIDE SEQUENCE [LARGE SCALE GENOMIC DNA]</scope>
    <source>
        <strain evidence="1 2">J316</strain>
    </source>
</reference>
<dbReference type="NCBIfam" id="TIGR03352">
    <property type="entry name" value="VI_chp_3"/>
    <property type="match status" value="1"/>
</dbReference>
<evidence type="ECO:0000313" key="1">
    <source>
        <dbReference type="EMBL" id="MTD26532.1"/>
    </source>
</evidence>
<dbReference type="RefSeq" id="WP_154751866.1">
    <property type="nucleotide sequence ID" value="NZ_WLZX01000002.1"/>
</dbReference>
<dbReference type="PROSITE" id="PS51257">
    <property type="entry name" value="PROKAR_LIPOPROTEIN"/>
    <property type="match status" value="1"/>
</dbReference>
<proteinExistence type="predicted"/>
<dbReference type="PANTHER" id="PTHR37625">
    <property type="entry name" value="OUTER MEMBRANE LIPOPROTEIN-RELATED"/>
    <property type="match status" value="1"/>
</dbReference>
<protein>
    <submittedName>
        <fullName evidence="1">Type VI secretion system lipoprotein TssJ</fullName>
    </submittedName>
</protein>
<evidence type="ECO:0000313" key="2">
    <source>
        <dbReference type="Proteomes" id="UP000480164"/>
    </source>
</evidence>
<name>A0ABW9R972_9GAMM</name>
<dbReference type="Pfam" id="PF12790">
    <property type="entry name" value="T6SS-SciN"/>
    <property type="match status" value="1"/>
</dbReference>
<dbReference type="PANTHER" id="PTHR37625:SF5">
    <property type="entry name" value="LIPOPROTEIN"/>
    <property type="match status" value="1"/>
</dbReference>
<dbReference type="Proteomes" id="UP000480164">
    <property type="component" value="Unassembled WGS sequence"/>
</dbReference>
<keyword evidence="1" id="KW-0449">Lipoprotein</keyword>
<gene>
    <name evidence="1" type="primary">tssJ</name>
    <name evidence="1" type="ORF">GK011_06175</name>
</gene>